<dbReference type="InterPro" id="IPR024385">
    <property type="entry name" value="DUF3854"/>
</dbReference>
<dbReference type="PANTHER" id="PTHR34985:SF1">
    <property type="entry name" value="SLR0554 PROTEIN"/>
    <property type="match status" value="1"/>
</dbReference>
<evidence type="ECO:0000259" key="2">
    <source>
        <dbReference type="Pfam" id="PF12965"/>
    </source>
</evidence>
<protein>
    <submittedName>
        <fullName evidence="3">DUF3854 domain-containing protein</fullName>
    </submittedName>
</protein>
<dbReference type="InterPro" id="IPR049996">
    <property type="entry name" value="Slr7037-like"/>
</dbReference>
<dbReference type="RefSeq" id="WP_261236432.1">
    <property type="nucleotide sequence ID" value="NZ_JAMXFA010000028.1"/>
</dbReference>
<evidence type="ECO:0000313" key="4">
    <source>
        <dbReference type="Proteomes" id="UP001525961"/>
    </source>
</evidence>
<dbReference type="Pfam" id="PF12965">
    <property type="entry name" value="DUF3854"/>
    <property type="match status" value="1"/>
</dbReference>
<sequence length="1344" mass="149217">MSTVYPSTLSTIRHWAIADWQASGIDPVMIAANLQIYEGIAALDRVLYSPKLRRTQSGGNPVAPPEQKPYRFLEDGIWRCKNLAPSSGWEQESLWSQVKPLHPRPSWKKLEDNSWVVVPGKFNKYESPKHESYGVYYFDVPGEIAAQVSARCGVPYPGGNFWQWVQENISIPLILAEGAKKDAACLSRGHAAIGLGGVWMFRDPSNKDKLHPDLLAIGLKGRRIHIGFDFDPKLTTQIAVGKASNTLAYLLRKEGALVDFIRIPSPDGEKCGLDDYFVQTGDDDLEGCKFSSESLYPYNPWEFTYEPDILVNRRYLGDIEGLPYSGLRIVKATTGTGKTDHIRDQMVPLIEQGSRCLIITNRKSTGRELAARFGVQYIDDGEGVRDSVYGFACCVESVKPFGKASPQVTRVRQTELGPEKLPSEWLDGIVILDEFDQTLQQMLGGSTCRGDRGWIITTFKSLIQDVLVRSNGLVVAISADISNLDVEFLMAIAREACDDEDALQCPIKPFVVVNEFQHEHKYNAYLYNGPADIYNKAVEILKSKPQDKCLWFSVEGAQTKSKWGTKTIERMLKEEFPGIRIKRFDQQILGTDNSDADIEHINELARDCDVMLSSTSISSAVSLHETERWIAVCDISAGLNSVREYRQRLDRVRARVDRHLFIPKIAKPIANGSSDYRKIRAGKNRQVSALMRILQEVDFNIDKAHDPVCFRTWTKQVARFNRDCYRYREAAISLFESEGVRVIPVDSLDKEGAKAISNSAKMARDKNWADHCIQRADALEIEPETFRELDKKAQKTEAEQHQCERYRIAQDFGGIEELTPSLIKKHDEGRHKQWRLNFYLLFAKFAESQDKRDLDHLLSRPLLHLPDIKCRSVKARMLEFLGVKRLLDPDKEFTADSPEVQGIVTLARSGRQSIKDCLGVKINSGVSAMQTCQQLLGLMDLKLTSSRRRTPEGVKRFYRFVPPQDERWTVFDLWVDGEVLKSSDSPGSDLAGGTRPASDAPAGVDSFSSDPAPDELTPGEGWSGSVPPINRPIYAGGGSVGEDQSLIKEGEDTDFPAGEKTEEGTQDSFAGEQPDAGQAIASDVENLDAPTLPESDPTPGQVWGRSTPPINRSIYRWGGSVGGGSVGGGSVGGGSGSRDQSPRKEREGINSPAGEQTEEGRAIASDGENPINSLAGERPKKDIDSSSDSPEGEQPEDDINSTANSPAGDRTDAGTLPPRFVTGDRIRGIYHTAYGGTEQREGIVAVDPLDRLYVTFDKKAKFDATPRVLLDSLQDVRPLPDPVVTRETTELIGQLIQQGTGLEAIRELIVGRYGVSDRRLMSTSQLRDLCARLLSLLAKRTKLD</sequence>
<feature type="compositionally biased region" description="Acidic residues" evidence="1">
    <location>
        <begin position="1190"/>
        <end position="1199"/>
    </location>
</feature>
<evidence type="ECO:0000256" key="1">
    <source>
        <dbReference type="SAM" id="MobiDB-lite"/>
    </source>
</evidence>
<dbReference type="Proteomes" id="UP001525961">
    <property type="component" value="Unassembled WGS sequence"/>
</dbReference>
<feature type="region of interest" description="Disordered" evidence="1">
    <location>
        <begin position="982"/>
        <end position="1221"/>
    </location>
</feature>
<reference evidence="3 4" key="1">
    <citation type="journal article" date="2022" name="Front. Microbiol.">
        <title>High genomic differentiation and limited gene flow indicate recent cryptic speciation within the genus Laspinema (cyanobacteria).</title>
        <authorList>
            <person name="Stanojkovic A."/>
            <person name="Skoupy S."/>
            <person name="Skaloud P."/>
            <person name="Dvorak P."/>
        </authorList>
    </citation>
    <scope>NUCLEOTIDE SEQUENCE [LARGE SCALE GENOMIC DNA]</scope>
    <source>
        <strain evidence="3 4">D3b</strain>
    </source>
</reference>
<dbReference type="NCBIfam" id="NF042913">
    <property type="entry name" value="CyRepA1"/>
    <property type="match status" value="1"/>
</dbReference>
<dbReference type="EMBL" id="JAMXFA010000028">
    <property type="protein sequence ID" value="MCT7979793.1"/>
    <property type="molecule type" value="Genomic_DNA"/>
</dbReference>
<name>A0ABT2NAQ6_9CYAN</name>
<gene>
    <name evidence="3" type="ORF">NG792_18915</name>
</gene>
<dbReference type="PANTHER" id="PTHR34985">
    <property type="entry name" value="SLR0554 PROTEIN"/>
    <property type="match status" value="1"/>
</dbReference>
<feature type="compositionally biased region" description="Gly residues" evidence="1">
    <location>
        <begin position="1119"/>
        <end position="1136"/>
    </location>
</feature>
<keyword evidence="4" id="KW-1185">Reference proteome</keyword>
<organism evidence="3 4">
    <name type="scientific">Laspinema olomoucense D3b</name>
    <dbReference type="NCBI Taxonomy" id="2953688"/>
    <lineage>
        <taxon>Bacteria</taxon>
        <taxon>Bacillati</taxon>
        <taxon>Cyanobacteriota</taxon>
        <taxon>Cyanophyceae</taxon>
        <taxon>Oscillatoriophycideae</taxon>
        <taxon>Oscillatoriales</taxon>
        <taxon>Laspinemataceae</taxon>
        <taxon>Laspinema</taxon>
        <taxon>Laspinema olomoucense</taxon>
    </lineage>
</organism>
<comment type="caution">
    <text evidence="3">The sequence shown here is derived from an EMBL/GenBank/DDBJ whole genome shotgun (WGS) entry which is preliminary data.</text>
</comment>
<feature type="domain" description="DUF3854" evidence="2">
    <location>
        <begin position="161"/>
        <end position="283"/>
    </location>
</feature>
<accession>A0ABT2NAQ6</accession>
<evidence type="ECO:0000313" key="3">
    <source>
        <dbReference type="EMBL" id="MCT7979793.1"/>
    </source>
</evidence>
<proteinExistence type="predicted"/>